<dbReference type="InterPro" id="IPR008142">
    <property type="entry name" value="AlaDH/PNT_CS1"/>
</dbReference>
<dbReference type="PANTHER" id="PTHR10160">
    <property type="entry name" value="NAD(P) TRANSHYDROGENASE"/>
    <property type="match status" value="1"/>
</dbReference>
<evidence type="ECO:0000256" key="7">
    <source>
        <dbReference type="ARBA" id="ARBA00022692"/>
    </source>
</evidence>
<keyword evidence="22" id="KW-0560">Oxidoreductase</keyword>
<keyword evidence="23" id="KW-1185">Reference proteome</keyword>
<feature type="transmembrane region" description="Helical" evidence="19">
    <location>
        <begin position="494"/>
        <end position="516"/>
    </location>
</feature>
<feature type="transmembrane region" description="Helical" evidence="19">
    <location>
        <begin position="467"/>
        <end position="488"/>
    </location>
</feature>
<dbReference type="Pfam" id="PF05222">
    <property type="entry name" value="AlaDh_PNT_N"/>
    <property type="match status" value="1"/>
</dbReference>
<evidence type="ECO:0000256" key="3">
    <source>
        <dbReference type="ARBA" id="ARBA00005689"/>
    </source>
</evidence>
<proteinExistence type="inferred from homology"/>
<dbReference type="NCBIfam" id="NF006942">
    <property type="entry name" value="PRK09424.1"/>
    <property type="match status" value="1"/>
</dbReference>
<evidence type="ECO:0000256" key="10">
    <source>
        <dbReference type="ARBA" id="ARBA00022967"/>
    </source>
</evidence>
<comment type="function">
    <text evidence="1">The transhydrogenation between NADH and NADP is coupled to respiration and ATP hydrolysis and functions as a proton pump across the membrane.</text>
</comment>
<dbReference type="PANTHER" id="PTHR10160:SF19">
    <property type="entry name" value="PROTON-TRANSLOCATING NAD(P)(+) TRANSHYDROGENASE"/>
    <property type="match status" value="1"/>
</dbReference>
<keyword evidence="13 19" id="KW-0472">Membrane</keyword>
<dbReference type="Gene3D" id="3.40.50.720">
    <property type="entry name" value="NAD(P)-binding Rossmann-like Domain"/>
    <property type="match status" value="2"/>
</dbReference>
<evidence type="ECO:0000256" key="6">
    <source>
        <dbReference type="ARBA" id="ARBA00022519"/>
    </source>
</evidence>
<keyword evidence="5" id="KW-1003">Cell membrane</keyword>
<comment type="catalytic activity">
    <reaction evidence="14">
        <text>NAD(+) + NADPH + H(+)(in) = NADH + NADP(+) + H(+)(out)</text>
        <dbReference type="Rhea" id="RHEA:47992"/>
        <dbReference type="ChEBI" id="CHEBI:15378"/>
        <dbReference type="ChEBI" id="CHEBI:57540"/>
        <dbReference type="ChEBI" id="CHEBI:57783"/>
        <dbReference type="ChEBI" id="CHEBI:57945"/>
        <dbReference type="ChEBI" id="CHEBI:58349"/>
        <dbReference type="EC" id="7.1.1.1"/>
    </reaction>
</comment>
<evidence type="ECO:0000313" key="22">
    <source>
        <dbReference type="EMBL" id="TWT36824.1"/>
    </source>
</evidence>
<keyword evidence="11 19" id="KW-1133">Transmembrane helix</keyword>
<evidence type="ECO:0000256" key="8">
    <source>
        <dbReference type="ARBA" id="ARBA00022741"/>
    </source>
</evidence>
<dbReference type="InterPro" id="IPR036291">
    <property type="entry name" value="NAD(P)-bd_dom_sf"/>
</dbReference>
<evidence type="ECO:0000256" key="16">
    <source>
        <dbReference type="ARBA" id="ARBA00079788"/>
    </source>
</evidence>
<comment type="subcellular location">
    <subcellularLocation>
        <location evidence="2">Cell inner membrane</location>
        <topology evidence="2">Multi-pass membrane protein</topology>
    </subcellularLocation>
</comment>
<dbReference type="InterPro" id="IPR026255">
    <property type="entry name" value="NADP_transhyd_a"/>
</dbReference>
<keyword evidence="7 19" id="KW-0812">Transmembrane</keyword>
<feature type="compositionally biased region" description="Pro residues" evidence="18">
    <location>
        <begin position="366"/>
        <end position="384"/>
    </location>
</feature>
<dbReference type="InterPro" id="IPR007886">
    <property type="entry name" value="AlaDH/PNT_N"/>
</dbReference>
<dbReference type="Proteomes" id="UP000316714">
    <property type="component" value="Unassembled WGS sequence"/>
</dbReference>
<dbReference type="GO" id="GO:0016491">
    <property type="term" value="F:oxidoreductase activity"/>
    <property type="evidence" value="ECO:0007669"/>
    <property type="project" value="UniProtKB-KW"/>
</dbReference>
<evidence type="ECO:0000259" key="20">
    <source>
        <dbReference type="SMART" id="SM01002"/>
    </source>
</evidence>
<evidence type="ECO:0000256" key="5">
    <source>
        <dbReference type="ARBA" id="ARBA00022475"/>
    </source>
</evidence>
<dbReference type="PROSITE" id="PS00837">
    <property type="entry name" value="ALADH_PNT_2"/>
    <property type="match status" value="1"/>
</dbReference>
<dbReference type="SMART" id="SM01002">
    <property type="entry name" value="AlaDh_PNT_C"/>
    <property type="match status" value="1"/>
</dbReference>
<keyword evidence="9" id="KW-0521">NADP</keyword>
<evidence type="ECO:0000313" key="23">
    <source>
        <dbReference type="Proteomes" id="UP000316714"/>
    </source>
</evidence>
<comment type="similarity">
    <text evidence="3">Belongs to the AlaDH/PNT family.</text>
</comment>
<organism evidence="22 23">
    <name type="scientific">Posidoniimonas corsicana</name>
    <dbReference type="NCBI Taxonomy" id="1938618"/>
    <lineage>
        <taxon>Bacteria</taxon>
        <taxon>Pseudomonadati</taxon>
        <taxon>Planctomycetota</taxon>
        <taxon>Planctomycetia</taxon>
        <taxon>Pirellulales</taxon>
        <taxon>Lacipirellulaceae</taxon>
        <taxon>Posidoniimonas</taxon>
    </lineage>
</organism>
<keyword evidence="12" id="KW-0520">NAD</keyword>
<evidence type="ECO:0000256" key="12">
    <source>
        <dbReference type="ARBA" id="ARBA00023027"/>
    </source>
</evidence>
<dbReference type="GO" id="GO:0008750">
    <property type="term" value="F:proton-translocating NAD(P)+ transhydrogenase activity"/>
    <property type="evidence" value="ECO:0007669"/>
    <property type="project" value="UniProtKB-EC"/>
</dbReference>
<dbReference type="InterPro" id="IPR024605">
    <property type="entry name" value="NADP_transhyd_a_C"/>
</dbReference>
<feature type="domain" description="Alanine dehydrogenase/pyridine nucleotide transhydrogenase N-terminal" evidence="21">
    <location>
        <begin position="4"/>
        <end position="139"/>
    </location>
</feature>
<sequence>MRIAIPREITAGERRVAATPDSVRALLKLGHGVVIEAGAGEQAGFTDNAYRDAGAEVTDHTQSLWFDAGMILKVRPPTDEEVGRLEKGDILACYLQPAQHAELLTKLADRGVTALALEAVPRITRAQSMDTLSAMANIAGYRAVIEAANNFGRFFGGQMTAAGMLPPAKVLVIGAGVAGLAAVGAAKGLGAVVRAFDTRPATKEQVESLGGEFLTVEIEESGEGAGGYAKEVSQAFLDAEFALFREQAKEVDIVITTALIPGRPAPKLWLKDMVEMMKPGSVVVDLAGEQGGNCEYTEPGEKVQTHGVTVIGYTDMPSRMADTASSLYANVMVNLIKHLGGAEPRIDMEDVVTRAITVTHDGQVTWPPPELPAPTPPTPKPTKPTPARQEEADAPRGKSMDAVMITAGLLLAAVWGYLRFQAGGEAGAAGGEAQAFVQHLTVFVMACIVGWHVIWNVSAALHTPLMAVTNAISGIIIVGGLLTGGAIGDAGVTPAVVLGLAAILLAMINVAGGFLVTQRMLKMFRKG</sequence>
<name>A0A5C5VDZ3_9BACT</name>
<evidence type="ECO:0000256" key="18">
    <source>
        <dbReference type="SAM" id="MobiDB-lite"/>
    </source>
</evidence>
<dbReference type="GO" id="GO:0006740">
    <property type="term" value="P:NADPH regeneration"/>
    <property type="evidence" value="ECO:0007669"/>
    <property type="project" value="TreeGrafter"/>
</dbReference>
<gene>
    <name evidence="22" type="primary">pntA</name>
    <name evidence="22" type="ORF">KOR34_17690</name>
</gene>
<dbReference type="CDD" id="cd05304">
    <property type="entry name" value="Rubrum_tdh"/>
    <property type="match status" value="1"/>
</dbReference>
<keyword evidence="8" id="KW-0547">Nucleotide-binding</keyword>
<evidence type="ECO:0000256" key="17">
    <source>
        <dbReference type="ARBA" id="ARBA00083734"/>
    </source>
</evidence>
<comment type="caution">
    <text evidence="22">The sequence shown here is derived from an EMBL/GenBank/DDBJ whole genome shotgun (WGS) entry which is preliminary data.</text>
</comment>
<accession>A0A5C5VDZ3</accession>
<evidence type="ECO:0000256" key="11">
    <source>
        <dbReference type="ARBA" id="ARBA00022989"/>
    </source>
</evidence>
<dbReference type="PROSITE" id="PS00836">
    <property type="entry name" value="ALADH_PNT_1"/>
    <property type="match status" value="1"/>
</dbReference>
<feature type="compositionally biased region" description="Basic and acidic residues" evidence="18">
    <location>
        <begin position="388"/>
        <end position="397"/>
    </location>
</feature>
<dbReference type="PIRSF" id="PIRSF000203">
    <property type="entry name" value="NADP_transhydrogenase_alpha"/>
    <property type="match status" value="1"/>
</dbReference>
<dbReference type="Pfam" id="PF12769">
    <property type="entry name" value="PNTB_4TM"/>
    <property type="match status" value="1"/>
</dbReference>
<dbReference type="Pfam" id="PF01262">
    <property type="entry name" value="AlaDh_PNT_C"/>
    <property type="match status" value="1"/>
</dbReference>
<evidence type="ECO:0000256" key="15">
    <source>
        <dbReference type="ARBA" id="ARBA00071831"/>
    </source>
</evidence>
<evidence type="ECO:0000259" key="21">
    <source>
        <dbReference type="SMART" id="SM01003"/>
    </source>
</evidence>
<dbReference type="GO" id="GO:0050661">
    <property type="term" value="F:NADP binding"/>
    <property type="evidence" value="ECO:0007669"/>
    <property type="project" value="TreeGrafter"/>
</dbReference>
<feature type="transmembrane region" description="Helical" evidence="19">
    <location>
        <begin position="435"/>
        <end position="455"/>
    </location>
</feature>
<dbReference type="InterPro" id="IPR008143">
    <property type="entry name" value="Ala_DH/PNT_CS2"/>
</dbReference>
<dbReference type="AlphaFoldDB" id="A0A5C5VDZ3"/>
<evidence type="ECO:0000256" key="13">
    <source>
        <dbReference type="ARBA" id="ARBA00023136"/>
    </source>
</evidence>
<evidence type="ECO:0000256" key="1">
    <source>
        <dbReference type="ARBA" id="ARBA00003943"/>
    </source>
</evidence>
<dbReference type="FunFam" id="3.40.50.720:FF:000028">
    <property type="entry name" value="NAD(P) transhydrogenase subunit alpha"/>
    <property type="match status" value="1"/>
</dbReference>
<reference evidence="22 23" key="1">
    <citation type="submission" date="2019-02" db="EMBL/GenBank/DDBJ databases">
        <title>Deep-cultivation of Planctomycetes and their phenomic and genomic characterization uncovers novel biology.</title>
        <authorList>
            <person name="Wiegand S."/>
            <person name="Jogler M."/>
            <person name="Boedeker C."/>
            <person name="Pinto D."/>
            <person name="Vollmers J."/>
            <person name="Rivas-Marin E."/>
            <person name="Kohn T."/>
            <person name="Peeters S.H."/>
            <person name="Heuer A."/>
            <person name="Rast P."/>
            <person name="Oberbeckmann S."/>
            <person name="Bunk B."/>
            <person name="Jeske O."/>
            <person name="Meyerdierks A."/>
            <person name="Storesund J.E."/>
            <person name="Kallscheuer N."/>
            <person name="Luecker S."/>
            <person name="Lage O.M."/>
            <person name="Pohl T."/>
            <person name="Merkel B.J."/>
            <person name="Hornburger P."/>
            <person name="Mueller R.-W."/>
            <person name="Bruemmer F."/>
            <person name="Labrenz M."/>
            <person name="Spormann A.M."/>
            <person name="Op Den Camp H."/>
            <person name="Overmann J."/>
            <person name="Amann R."/>
            <person name="Jetten M.S.M."/>
            <person name="Mascher T."/>
            <person name="Medema M.H."/>
            <person name="Devos D.P."/>
            <person name="Kaster A.-K."/>
            <person name="Ovreas L."/>
            <person name="Rohde M."/>
            <person name="Galperin M.Y."/>
            <person name="Jogler C."/>
        </authorList>
    </citation>
    <scope>NUCLEOTIDE SEQUENCE [LARGE SCALE GENOMIC DNA]</scope>
    <source>
        <strain evidence="22 23">KOR34</strain>
    </source>
</reference>
<dbReference type="EC" id="7.1.1.1" evidence="4"/>
<evidence type="ECO:0000256" key="14">
    <source>
        <dbReference type="ARBA" id="ARBA00048202"/>
    </source>
</evidence>
<evidence type="ECO:0000256" key="2">
    <source>
        <dbReference type="ARBA" id="ARBA00004429"/>
    </source>
</evidence>
<keyword evidence="6" id="KW-0997">Cell inner membrane</keyword>
<dbReference type="NCBIfam" id="TIGR00561">
    <property type="entry name" value="pntA"/>
    <property type="match status" value="1"/>
</dbReference>
<dbReference type="SMART" id="SM01003">
    <property type="entry name" value="AlaDh_PNT_N"/>
    <property type="match status" value="1"/>
</dbReference>
<evidence type="ECO:0000256" key="9">
    <source>
        <dbReference type="ARBA" id="ARBA00022857"/>
    </source>
</evidence>
<dbReference type="EMBL" id="SIHJ01000001">
    <property type="protein sequence ID" value="TWT36824.1"/>
    <property type="molecule type" value="Genomic_DNA"/>
</dbReference>
<dbReference type="SUPFAM" id="SSF51735">
    <property type="entry name" value="NAD(P)-binding Rossmann-fold domains"/>
    <property type="match status" value="1"/>
</dbReference>
<dbReference type="InterPro" id="IPR007698">
    <property type="entry name" value="AlaDH/PNT_NAD(H)-bd"/>
</dbReference>
<dbReference type="GO" id="GO:0005886">
    <property type="term" value="C:plasma membrane"/>
    <property type="evidence" value="ECO:0007669"/>
    <property type="project" value="UniProtKB-SubCell"/>
</dbReference>
<protein>
    <recommendedName>
        <fullName evidence="15">NAD(P) transhydrogenase subunit alpha</fullName>
        <ecNumber evidence="4">7.1.1.1</ecNumber>
    </recommendedName>
    <alternativeName>
        <fullName evidence="17">Nicotinamide nucleotide transhydrogenase subunit alpha</fullName>
    </alternativeName>
    <alternativeName>
        <fullName evidence="16">Pyridine nucleotide transhydrogenase subunit alpha</fullName>
    </alternativeName>
</protein>
<evidence type="ECO:0000256" key="19">
    <source>
        <dbReference type="SAM" id="Phobius"/>
    </source>
</evidence>
<feature type="domain" description="Alanine dehydrogenase/pyridine nucleotide transhydrogenase NAD(H)-binding" evidence="20">
    <location>
        <begin position="148"/>
        <end position="312"/>
    </location>
</feature>
<keyword evidence="10" id="KW-1278">Translocase</keyword>
<feature type="region of interest" description="Disordered" evidence="18">
    <location>
        <begin position="362"/>
        <end position="397"/>
    </location>
</feature>
<evidence type="ECO:0000256" key="4">
    <source>
        <dbReference type="ARBA" id="ARBA00012943"/>
    </source>
</evidence>
<dbReference type="RefSeq" id="WP_197531262.1">
    <property type="nucleotide sequence ID" value="NZ_SIHJ01000001.1"/>
</dbReference>
<dbReference type="SUPFAM" id="SSF52283">
    <property type="entry name" value="Formate/glycerate dehydrogenase catalytic domain-like"/>
    <property type="match status" value="1"/>
</dbReference>
<feature type="transmembrane region" description="Helical" evidence="19">
    <location>
        <begin position="402"/>
        <end position="420"/>
    </location>
</feature>